<accession>A0A5A8C3G0</accession>
<comment type="caution">
    <text evidence="3">The sequence shown here is derived from an EMBL/GenBank/DDBJ whole genome shotgun (WGS) entry which is preliminary data.</text>
</comment>
<dbReference type="AlphaFoldDB" id="A0A5A8C3G0"/>
<evidence type="ECO:0000313" key="3">
    <source>
        <dbReference type="EMBL" id="KAA0147059.1"/>
    </source>
</evidence>
<gene>
    <name evidence="3" type="ORF">FNF29_07686</name>
</gene>
<feature type="compositionally biased region" description="Basic and acidic residues" evidence="2">
    <location>
        <begin position="295"/>
        <end position="307"/>
    </location>
</feature>
<protein>
    <submittedName>
        <fullName evidence="3">Uncharacterized protein</fullName>
    </submittedName>
</protein>
<keyword evidence="1" id="KW-0175">Coiled coil</keyword>
<reference evidence="3 4" key="1">
    <citation type="submission" date="2019-07" db="EMBL/GenBank/DDBJ databases">
        <title>Genomes of Cafeteria roenbergensis.</title>
        <authorList>
            <person name="Fischer M.G."/>
            <person name="Hackl T."/>
            <person name="Roman M."/>
        </authorList>
    </citation>
    <scope>NUCLEOTIDE SEQUENCE [LARGE SCALE GENOMIC DNA]</scope>
    <source>
        <strain evidence="3 4">BVI</strain>
    </source>
</reference>
<sequence length="419" mass="44217">MAQTQPHGPGCAHDAKPGKGPFPQPSSPGQSSAPVSEGGGGPPPETQNNSNDLLKRLVALEDEQAARRAEYDSARQSAAKAEEKLARLEADHKADVARLEAEYDELKAEHGSTRGEIELLSSFVLLTVPPLVICDLALHLVDLLWVLLFCKSGRGMKDLDPLKLTDAPRSLWARLPAPKKKADGSAASAGEPEDRRRGLRLPRDVAEEMLAKGSLCLCQMDVATKPTLFPGKSKLAAGSGEHIVVGVVPWLSELVTQRNDQAHPFGDFVFKSGETPQVKHALKVADHITDQVDSKYSHLKRSADHKPSAGADADDESSGTASAAAAAAACAAASGGGAAAPGTPPPGKAWASKAATWAAVVRRKSSQAQKPGLARPRTSEEQRTQAKSPSKLVKESMDHFETMTDAVAAVRSLLAAFDV</sequence>
<evidence type="ECO:0000256" key="1">
    <source>
        <dbReference type="SAM" id="Coils"/>
    </source>
</evidence>
<name>A0A5A8C3G0_CAFRO</name>
<evidence type="ECO:0000256" key="2">
    <source>
        <dbReference type="SAM" id="MobiDB-lite"/>
    </source>
</evidence>
<organism evidence="3 4">
    <name type="scientific">Cafeteria roenbergensis</name>
    <name type="common">Marine flagellate</name>
    <dbReference type="NCBI Taxonomy" id="33653"/>
    <lineage>
        <taxon>Eukaryota</taxon>
        <taxon>Sar</taxon>
        <taxon>Stramenopiles</taxon>
        <taxon>Bigyra</taxon>
        <taxon>Opalozoa</taxon>
        <taxon>Bicosoecida</taxon>
        <taxon>Cafeteriaceae</taxon>
        <taxon>Cafeteria</taxon>
    </lineage>
</organism>
<dbReference type="EMBL" id="VLTN01000073">
    <property type="protein sequence ID" value="KAA0147059.1"/>
    <property type="molecule type" value="Genomic_DNA"/>
</dbReference>
<feature type="coiled-coil region" evidence="1">
    <location>
        <begin position="71"/>
        <end position="116"/>
    </location>
</feature>
<feature type="region of interest" description="Disordered" evidence="2">
    <location>
        <begin position="1"/>
        <end position="53"/>
    </location>
</feature>
<keyword evidence="4" id="KW-1185">Reference proteome</keyword>
<feature type="region of interest" description="Disordered" evidence="2">
    <location>
        <begin position="175"/>
        <end position="198"/>
    </location>
</feature>
<proteinExistence type="predicted"/>
<dbReference type="Proteomes" id="UP000323011">
    <property type="component" value="Unassembled WGS sequence"/>
</dbReference>
<evidence type="ECO:0000313" key="4">
    <source>
        <dbReference type="Proteomes" id="UP000323011"/>
    </source>
</evidence>
<feature type="region of interest" description="Disordered" evidence="2">
    <location>
        <begin position="362"/>
        <end position="392"/>
    </location>
</feature>
<feature type="compositionally biased region" description="Low complexity" evidence="2">
    <location>
        <begin position="27"/>
        <end position="36"/>
    </location>
</feature>
<feature type="region of interest" description="Disordered" evidence="2">
    <location>
        <begin position="295"/>
        <end position="317"/>
    </location>
</feature>